<evidence type="ECO:0000256" key="2">
    <source>
        <dbReference type="ARBA" id="ARBA00022801"/>
    </source>
</evidence>
<proteinExistence type="inferred from homology"/>
<evidence type="ECO:0000256" key="4">
    <source>
        <dbReference type="RuleBase" id="RU361153"/>
    </source>
</evidence>
<dbReference type="Proteomes" id="UP001642484">
    <property type="component" value="Unassembled WGS sequence"/>
</dbReference>
<keyword evidence="5" id="KW-0812">Transmembrane</keyword>
<dbReference type="PANTHER" id="PTHR31263">
    <property type="entry name" value="CELLULASE FAMILY PROTEIN (AFU_ORTHOLOGUE AFUA_5G14560)"/>
    <property type="match status" value="1"/>
</dbReference>
<feature type="transmembrane region" description="Helical" evidence="5">
    <location>
        <begin position="377"/>
        <end position="398"/>
    </location>
</feature>
<sequence>MVSSIKEPSLKSLHADGRTLPCRVANGHAPLVPSERFPLRVEGRFIVDRLGERVKWACVNWYGPESISFTFGGMEKLPVDEIVKRIAELGFNCVRVAYSLEAHVRNPFLEEQFVKANRFLSGKRFLDGFDAGIEALTKAGLMVIIDQHVSRAGYCCHWSQDEGLWYVPGYPEDIWIQSLVNMTRRYRGNSFVVGIDLRNEVHDLHSNPKWGNGLMMTWGDNDPKTDWAAAATRAGNRVLAENQDLIIVVMALCFGMELRPMRSHPIKLDLPNRVVYETHNYVEYQFWNLIPRDLGITFSTLRTITMLSCLALSATIFYLLRRWRRSGTGYPPKHLFLMSLGAWSALFSLIFMAMAFTTYKAACTYCKWGAQEDFLPWVYFWLLAALGGLALLVVSWRLSGMASLAELLQVDRNLLQSDESCDEETDLFRKSSGEGSGREITRPWDRGLVINLQCFMVSVILLLVCMVALLAAIFIDTYWFYERWLDKQWGFALEEGQAFTAPIWMGEFGYLNHGSFWLQFMRYLSSRDVDFAYWAINGIKYSEGFNQANGEYRPLPGGARWVVELYGILGPDWQTVKKAWLVRDLQALMDSPSRWIPTDIGCVTDFLGHFCDVPFRGPDV</sequence>
<dbReference type="Gene3D" id="3.20.20.80">
    <property type="entry name" value="Glycosidases"/>
    <property type="match status" value="2"/>
</dbReference>
<keyword evidence="5" id="KW-0472">Membrane</keyword>
<gene>
    <name evidence="7" type="ORF">CCMP2556_LOCUS35039</name>
</gene>
<keyword evidence="8" id="KW-1185">Reference proteome</keyword>
<protein>
    <recommendedName>
        <fullName evidence="6">Glycoside hydrolase family 5 domain-containing protein</fullName>
    </recommendedName>
</protein>
<comment type="similarity">
    <text evidence="1 4">Belongs to the glycosyl hydrolase 5 (cellulase A) family.</text>
</comment>
<dbReference type="Pfam" id="PF00150">
    <property type="entry name" value="Cellulase"/>
    <property type="match status" value="1"/>
</dbReference>
<dbReference type="EMBL" id="CAXAMN010022596">
    <property type="protein sequence ID" value="CAK9071272.1"/>
    <property type="molecule type" value="Genomic_DNA"/>
</dbReference>
<reference evidence="7 8" key="1">
    <citation type="submission" date="2024-02" db="EMBL/GenBank/DDBJ databases">
        <authorList>
            <person name="Chen Y."/>
            <person name="Shah S."/>
            <person name="Dougan E. K."/>
            <person name="Thang M."/>
            <person name="Chan C."/>
        </authorList>
    </citation>
    <scope>NUCLEOTIDE SEQUENCE [LARGE SCALE GENOMIC DNA]</scope>
</reference>
<feature type="transmembrane region" description="Helical" evidence="5">
    <location>
        <begin position="335"/>
        <end position="357"/>
    </location>
</feature>
<organism evidence="7 8">
    <name type="scientific">Durusdinium trenchii</name>
    <dbReference type="NCBI Taxonomy" id="1381693"/>
    <lineage>
        <taxon>Eukaryota</taxon>
        <taxon>Sar</taxon>
        <taxon>Alveolata</taxon>
        <taxon>Dinophyceae</taxon>
        <taxon>Suessiales</taxon>
        <taxon>Symbiodiniaceae</taxon>
        <taxon>Durusdinium</taxon>
    </lineage>
</organism>
<comment type="caution">
    <text evidence="7">The sequence shown here is derived from an EMBL/GenBank/DDBJ whole genome shotgun (WGS) entry which is preliminary data.</text>
</comment>
<evidence type="ECO:0000256" key="5">
    <source>
        <dbReference type="SAM" id="Phobius"/>
    </source>
</evidence>
<feature type="transmembrane region" description="Helical" evidence="5">
    <location>
        <begin position="448"/>
        <end position="481"/>
    </location>
</feature>
<dbReference type="InterPro" id="IPR017853">
    <property type="entry name" value="GH"/>
</dbReference>
<name>A0ABP0P6Y6_9DINO</name>
<keyword evidence="5" id="KW-1133">Transmembrane helix</keyword>
<evidence type="ECO:0000313" key="8">
    <source>
        <dbReference type="Proteomes" id="UP001642484"/>
    </source>
</evidence>
<dbReference type="SUPFAM" id="SSF51445">
    <property type="entry name" value="(Trans)glycosidases"/>
    <property type="match status" value="1"/>
</dbReference>
<evidence type="ECO:0000256" key="3">
    <source>
        <dbReference type="ARBA" id="ARBA00023295"/>
    </source>
</evidence>
<evidence type="ECO:0000313" key="7">
    <source>
        <dbReference type="EMBL" id="CAK9071272.1"/>
    </source>
</evidence>
<accession>A0ABP0P6Y6</accession>
<feature type="transmembrane region" description="Helical" evidence="5">
    <location>
        <begin position="304"/>
        <end position="323"/>
    </location>
</feature>
<dbReference type="PANTHER" id="PTHR31263:SF0">
    <property type="entry name" value="CELLULASE FAMILY PROTEIN (AFU_ORTHOLOGUE AFUA_5G14560)"/>
    <property type="match status" value="1"/>
</dbReference>
<evidence type="ECO:0000259" key="6">
    <source>
        <dbReference type="Pfam" id="PF00150"/>
    </source>
</evidence>
<evidence type="ECO:0000256" key="1">
    <source>
        <dbReference type="ARBA" id="ARBA00005641"/>
    </source>
</evidence>
<keyword evidence="2 4" id="KW-0378">Hydrolase</keyword>
<feature type="domain" description="Glycoside hydrolase family 5" evidence="6">
    <location>
        <begin position="73"/>
        <end position="286"/>
    </location>
</feature>
<dbReference type="InterPro" id="IPR001547">
    <property type="entry name" value="Glyco_hydro_5"/>
</dbReference>
<keyword evidence="3 4" id="KW-0326">Glycosidase</keyword>